<evidence type="ECO:0000256" key="1">
    <source>
        <dbReference type="ARBA" id="ARBA00022786"/>
    </source>
</evidence>
<proteinExistence type="predicted"/>
<dbReference type="GO" id="GO:0004842">
    <property type="term" value="F:ubiquitin-protein transferase activity"/>
    <property type="evidence" value="ECO:0007669"/>
    <property type="project" value="InterPro"/>
</dbReference>
<dbReference type="Gene3D" id="3.30.2160.10">
    <property type="entry name" value="Hect, E3 ligase catalytic domain"/>
    <property type="match status" value="1"/>
</dbReference>
<evidence type="ECO:0000313" key="3">
    <source>
        <dbReference type="EnsemblMetazoa" id="Aqu2.1.23035_001"/>
    </source>
</evidence>
<dbReference type="eggNOG" id="KOG1084">
    <property type="taxonomic scope" value="Eukaryota"/>
</dbReference>
<protein>
    <recommendedName>
        <fullName evidence="2">HECT domain-containing protein</fullName>
    </recommendedName>
</protein>
<feature type="domain" description="HECT" evidence="2">
    <location>
        <begin position="35"/>
        <end position="318"/>
    </location>
</feature>
<reference evidence="3" key="1">
    <citation type="submission" date="2017-05" db="UniProtKB">
        <authorList>
            <consortium name="EnsemblMetazoa"/>
        </authorList>
    </citation>
    <scope>IDENTIFICATION</scope>
</reference>
<name>A0A1X7U5K5_AMPQE</name>
<keyword evidence="1" id="KW-0833">Ubl conjugation pathway</keyword>
<dbReference type="InterPro" id="IPR035983">
    <property type="entry name" value="Hect_E3_ubiquitin_ligase"/>
</dbReference>
<dbReference type="AlphaFoldDB" id="A0A1X7U5K5"/>
<dbReference type="SUPFAM" id="SSF56204">
    <property type="entry name" value="Hect, E3 ligase catalytic domain"/>
    <property type="match status" value="1"/>
</dbReference>
<dbReference type="OrthoDB" id="5971299at2759"/>
<dbReference type="Gene3D" id="3.90.1750.10">
    <property type="entry name" value="Hect, E3 ligase catalytic domains"/>
    <property type="match status" value="1"/>
</dbReference>
<organism evidence="3">
    <name type="scientific">Amphimedon queenslandica</name>
    <name type="common">Sponge</name>
    <dbReference type="NCBI Taxonomy" id="400682"/>
    <lineage>
        <taxon>Eukaryota</taxon>
        <taxon>Metazoa</taxon>
        <taxon>Porifera</taxon>
        <taxon>Demospongiae</taxon>
        <taxon>Heteroscleromorpha</taxon>
        <taxon>Haplosclerida</taxon>
        <taxon>Niphatidae</taxon>
        <taxon>Amphimedon</taxon>
    </lineage>
</organism>
<evidence type="ECO:0000259" key="2">
    <source>
        <dbReference type="Pfam" id="PF00632"/>
    </source>
</evidence>
<dbReference type="EnsemblMetazoa" id="Aqu2.1.23035_001">
    <property type="protein sequence ID" value="Aqu2.1.23035_001"/>
    <property type="gene ID" value="Aqu2.1.23035"/>
</dbReference>
<sequence length="348" mass="38874">MAFNPIFPFVVNFADEPGMDSGSPIRKLFRLFKHSLQQQPHLFASTDVGLVPMHNDLAVIKGDFEAAGKVLATSCLFEGPTLQCFSRFVAEFIVCDRVQSTLDVECITDHEVKRKILKISSANSDEFQQLVTSEDYSFQYECGFNKVIKFSNKRKFVNCALMHYTLFNIHSELTSLRKGFMKTLDFDKFAEANPEILLGILRFQPNKKITASAFIELVSPTYCPIDRAQQERTMTFLFSFVHSCNCEGSPNGVSVGDIFSFITGASTIPVVGLEENITVKFTDENCIPYASTCSPTLTIPYKIESQNKFNEVMTCCIELSSPTTGIVEAPVMKEKMSPTDTPLGLPET</sequence>
<dbReference type="InParanoid" id="A0A1X7U5K5"/>
<dbReference type="STRING" id="400682.A0A1X7U5K5"/>
<dbReference type="Pfam" id="PF00632">
    <property type="entry name" value="HECT"/>
    <property type="match status" value="1"/>
</dbReference>
<accession>A0A1X7U5K5</accession>
<dbReference type="Gene3D" id="3.30.2410.10">
    <property type="entry name" value="Hect, E3 ligase catalytic domain"/>
    <property type="match status" value="1"/>
</dbReference>
<dbReference type="InterPro" id="IPR000569">
    <property type="entry name" value="HECT_dom"/>
</dbReference>